<protein>
    <submittedName>
        <fullName evidence="1">Uncharacterized protein</fullName>
    </submittedName>
</protein>
<name>A0A918KZD2_9ACTN</name>
<accession>A0A918KZD2</accession>
<dbReference type="Proteomes" id="UP000658320">
    <property type="component" value="Unassembled WGS sequence"/>
</dbReference>
<gene>
    <name evidence="1" type="ORF">GCM10010251_86330</name>
</gene>
<evidence type="ECO:0000313" key="1">
    <source>
        <dbReference type="EMBL" id="GGR56085.1"/>
    </source>
</evidence>
<proteinExistence type="predicted"/>
<dbReference type="EMBL" id="BMSX01000032">
    <property type="protein sequence ID" value="GGR56085.1"/>
    <property type="molecule type" value="Genomic_DNA"/>
</dbReference>
<sequence>MTFGLRAPWRLDGPSKSFTWPARGLWAAAGSVIAGVLMASPAAAAGTPVPPNTTNSATAATGAKGLSALDLRKDQKIVRAVVRDDGTLVAGQSFGASSATRVENPVGTYQVCFDVPVTNGTYVASIGIPGNSGVSAPGEITVVGRAGTDNCLYIQTFDSTGVLADRSFHVVVVYTKKRD</sequence>
<dbReference type="AlphaFoldDB" id="A0A918KZD2"/>
<reference evidence="1" key="2">
    <citation type="submission" date="2020-09" db="EMBL/GenBank/DDBJ databases">
        <authorList>
            <person name="Sun Q."/>
            <person name="Ohkuma M."/>
        </authorList>
    </citation>
    <scope>NUCLEOTIDE SEQUENCE</scope>
    <source>
        <strain evidence="1">JCM 4346</strain>
    </source>
</reference>
<organism evidence="1 2">
    <name type="scientific">Streptomyces aurantiogriseus</name>
    <dbReference type="NCBI Taxonomy" id="66870"/>
    <lineage>
        <taxon>Bacteria</taxon>
        <taxon>Bacillati</taxon>
        <taxon>Actinomycetota</taxon>
        <taxon>Actinomycetes</taxon>
        <taxon>Kitasatosporales</taxon>
        <taxon>Streptomycetaceae</taxon>
        <taxon>Streptomyces</taxon>
    </lineage>
</organism>
<keyword evidence="2" id="KW-1185">Reference proteome</keyword>
<reference evidence="1" key="1">
    <citation type="journal article" date="2014" name="Int. J. Syst. Evol. Microbiol.">
        <title>Complete genome sequence of Corynebacterium casei LMG S-19264T (=DSM 44701T), isolated from a smear-ripened cheese.</title>
        <authorList>
            <consortium name="US DOE Joint Genome Institute (JGI-PGF)"/>
            <person name="Walter F."/>
            <person name="Albersmeier A."/>
            <person name="Kalinowski J."/>
            <person name="Ruckert C."/>
        </authorList>
    </citation>
    <scope>NUCLEOTIDE SEQUENCE</scope>
    <source>
        <strain evidence="1">JCM 4346</strain>
    </source>
</reference>
<comment type="caution">
    <text evidence="1">The sequence shown here is derived from an EMBL/GenBank/DDBJ whole genome shotgun (WGS) entry which is preliminary data.</text>
</comment>
<evidence type="ECO:0000313" key="2">
    <source>
        <dbReference type="Proteomes" id="UP000658320"/>
    </source>
</evidence>